<sequence>MTGSGYSASRAYLDWLAQFSHAKTVTLFPARHITNTDELLVALLEQIAHDRARGGSGSGGGDVVHGGGCANVETIIVKPFSSVRWELANKLASDLNISLVFREEDWHSMSLSHARYTSLPQTAIYLTGEGGI</sequence>
<dbReference type="EMBL" id="AZHD01000014">
    <property type="protein sequence ID" value="OAA57363.1"/>
    <property type="molecule type" value="Genomic_DNA"/>
</dbReference>
<proteinExistence type="predicted"/>
<name>A0A167Q779_9HYPO</name>
<dbReference type="AlphaFoldDB" id="A0A167Q779"/>
<keyword evidence="2" id="KW-1185">Reference proteome</keyword>
<gene>
    <name evidence="1" type="ORF">SPI_07022</name>
</gene>
<comment type="caution">
    <text evidence="1">The sequence shown here is derived from an EMBL/GenBank/DDBJ whole genome shotgun (WGS) entry which is preliminary data.</text>
</comment>
<dbReference type="Proteomes" id="UP000076874">
    <property type="component" value="Unassembled WGS sequence"/>
</dbReference>
<reference evidence="1 2" key="1">
    <citation type="journal article" date="2016" name="Genome Biol. Evol.">
        <title>Divergent and convergent evolution of fungal pathogenicity.</title>
        <authorList>
            <person name="Shang Y."/>
            <person name="Xiao G."/>
            <person name="Zheng P."/>
            <person name="Cen K."/>
            <person name="Zhan S."/>
            <person name="Wang C."/>
        </authorList>
    </citation>
    <scope>NUCLEOTIDE SEQUENCE [LARGE SCALE GENOMIC DNA]</scope>
    <source>
        <strain evidence="1 2">RCEF 264</strain>
    </source>
</reference>
<evidence type="ECO:0000313" key="2">
    <source>
        <dbReference type="Proteomes" id="UP000076874"/>
    </source>
</evidence>
<accession>A0A167Q779</accession>
<organism evidence="1 2">
    <name type="scientific">Niveomyces insectorum RCEF 264</name>
    <dbReference type="NCBI Taxonomy" id="1081102"/>
    <lineage>
        <taxon>Eukaryota</taxon>
        <taxon>Fungi</taxon>
        <taxon>Dikarya</taxon>
        <taxon>Ascomycota</taxon>
        <taxon>Pezizomycotina</taxon>
        <taxon>Sordariomycetes</taxon>
        <taxon>Hypocreomycetidae</taxon>
        <taxon>Hypocreales</taxon>
        <taxon>Cordycipitaceae</taxon>
        <taxon>Niveomyces</taxon>
    </lineage>
</organism>
<protein>
    <submittedName>
        <fullName evidence="1">Uncharacterized protein</fullName>
    </submittedName>
</protein>
<evidence type="ECO:0000313" key="1">
    <source>
        <dbReference type="EMBL" id="OAA57363.1"/>
    </source>
</evidence>